<accession>A0A290Z3T7</accession>
<dbReference type="Proteomes" id="UP000218505">
    <property type="component" value="Chromosome"/>
</dbReference>
<dbReference type="EMBL" id="CP023445">
    <property type="protein sequence ID" value="ATE53613.1"/>
    <property type="molecule type" value="Genomic_DNA"/>
</dbReference>
<gene>
    <name evidence="1" type="ORF">CNX65_10180</name>
</gene>
<organism evidence="1 2">
    <name type="scientific">Actinosynnema pretiosum</name>
    <dbReference type="NCBI Taxonomy" id="42197"/>
    <lineage>
        <taxon>Bacteria</taxon>
        <taxon>Bacillati</taxon>
        <taxon>Actinomycetota</taxon>
        <taxon>Actinomycetes</taxon>
        <taxon>Pseudonocardiales</taxon>
        <taxon>Pseudonocardiaceae</taxon>
        <taxon>Actinosynnema</taxon>
    </lineage>
</organism>
<dbReference type="RefSeq" id="WP_096492551.1">
    <property type="nucleotide sequence ID" value="NZ_CP023445.1"/>
</dbReference>
<evidence type="ECO:0000313" key="2">
    <source>
        <dbReference type="Proteomes" id="UP000218505"/>
    </source>
</evidence>
<sequence>MHTNGNRLATVLVDTARSCRYGCGLTKVLVDHGAGRRVRVHCGTGREACPGRTAIPAQRHAGFVHPVGALAA</sequence>
<dbReference type="AlphaFoldDB" id="A0A290Z3T7"/>
<reference evidence="1" key="1">
    <citation type="submission" date="2017-09" db="EMBL/GenBank/DDBJ databases">
        <title>Complete Genome Sequence of ansamitocin-producing Bacterium Actinosynnema pretiosum X47.</title>
        <authorList>
            <person name="Cao G."/>
            <person name="Zong G."/>
            <person name="Zhong C."/>
            <person name="Fu J."/>
        </authorList>
    </citation>
    <scope>NUCLEOTIDE SEQUENCE [LARGE SCALE GENOMIC DNA]</scope>
    <source>
        <strain evidence="1">X47</strain>
    </source>
</reference>
<name>A0A290Z3T7_9PSEU</name>
<dbReference type="KEGG" id="apre:CNX65_10180"/>
<proteinExistence type="predicted"/>
<keyword evidence="2" id="KW-1185">Reference proteome</keyword>
<evidence type="ECO:0000313" key="1">
    <source>
        <dbReference type="EMBL" id="ATE53613.1"/>
    </source>
</evidence>
<protein>
    <submittedName>
        <fullName evidence="1">Uncharacterized protein</fullName>
    </submittedName>
</protein>